<dbReference type="InterPro" id="IPR018456">
    <property type="entry name" value="PTR2_symporter_CS"/>
</dbReference>
<dbReference type="SUPFAM" id="SSF103473">
    <property type="entry name" value="MFS general substrate transporter"/>
    <property type="match status" value="1"/>
</dbReference>
<reference evidence="8" key="1">
    <citation type="journal article" date="2017" name="Nat. Commun.">
        <title>The asparagus genome sheds light on the origin and evolution of a young Y chromosome.</title>
        <authorList>
            <person name="Harkess A."/>
            <person name="Zhou J."/>
            <person name="Xu C."/>
            <person name="Bowers J.E."/>
            <person name="Van der Hulst R."/>
            <person name="Ayyampalayam S."/>
            <person name="Mercati F."/>
            <person name="Riccardi P."/>
            <person name="McKain M.R."/>
            <person name="Kakrana A."/>
            <person name="Tang H."/>
            <person name="Ray J."/>
            <person name="Groenendijk J."/>
            <person name="Arikit S."/>
            <person name="Mathioni S.M."/>
            <person name="Nakano M."/>
            <person name="Shan H."/>
            <person name="Telgmann-Rauber A."/>
            <person name="Kanno A."/>
            <person name="Yue Z."/>
            <person name="Chen H."/>
            <person name="Li W."/>
            <person name="Chen Y."/>
            <person name="Xu X."/>
            <person name="Zhang Y."/>
            <person name="Luo S."/>
            <person name="Chen H."/>
            <person name="Gao J."/>
            <person name="Mao Z."/>
            <person name="Pires J.C."/>
            <person name="Luo M."/>
            <person name="Kudrna D."/>
            <person name="Wing R.A."/>
            <person name="Meyers B.C."/>
            <person name="Yi K."/>
            <person name="Kong H."/>
            <person name="Lavrijsen P."/>
            <person name="Sunseri F."/>
            <person name="Falavigna A."/>
            <person name="Ye Y."/>
            <person name="Leebens-Mack J.H."/>
            <person name="Chen G."/>
        </authorList>
    </citation>
    <scope>NUCLEOTIDE SEQUENCE [LARGE SCALE GENOMIC DNA]</scope>
    <source>
        <strain evidence="8">cv. DH0086</strain>
    </source>
</reference>
<evidence type="ECO:0008006" key="9">
    <source>
        <dbReference type="Google" id="ProtNLM"/>
    </source>
</evidence>
<dbReference type="InterPro" id="IPR036259">
    <property type="entry name" value="MFS_trans_sf"/>
</dbReference>
<feature type="transmembrane region" description="Helical" evidence="6">
    <location>
        <begin position="375"/>
        <end position="397"/>
    </location>
</feature>
<dbReference type="GO" id="GO:0022857">
    <property type="term" value="F:transmembrane transporter activity"/>
    <property type="evidence" value="ECO:0007669"/>
    <property type="project" value="InterPro"/>
</dbReference>
<dbReference type="Pfam" id="PF00854">
    <property type="entry name" value="PTR2"/>
    <property type="match status" value="1"/>
</dbReference>
<organism evidence="7 8">
    <name type="scientific">Asparagus officinalis</name>
    <name type="common">Garden asparagus</name>
    <dbReference type="NCBI Taxonomy" id="4686"/>
    <lineage>
        <taxon>Eukaryota</taxon>
        <taxon>Viridiplantae</taxon>
        <taxon>Streptophyta</taxon>
        <taxon>Embryophyta</taxon>
        <taxon>Tracheophyta</taxon>
        <taxon>Spermatophyta</taxon>
        <taxon>Magnoliopsida</taxon>
        <taxon>Liliopsida</taxon>
        <taxon>Asparagales</taxon>
        <taxon>Asparagaceae</taxon>
        <taxon>Asparagoideae</taxon>
        <taxon>Asparagus</taxon>
    </lineage>
</organism>
<evidence type="ECO:0000313" key="7">
    <source>
        <dbReference type="EMBL" id="ONK56564.1"/>
    </source>
</evidence>
<feature type="transmembrane region" description="Helical" evidence="6">
    <location>
        <begin position="20"/>
        <end position="43"/>
    </location>
</feature>
<feature type="transmembrane region" description="Helical" evidence="6">
    <location>
        <begin position="98"/>
        <end position="117"/>
    </location>
</feature>
<dbReference type="PANTHER" id="PTHR11654">
    <property type="entry name" value="OLIGOPEPTIDE TRANSPORTER-RELATED"/>
    <property type="match status" value="1"/>
</dbReference>
<evidence type="ECO:0000256" key="5">
    <source>
        <dbReference type="ARBA" id="ARBA00023136"/>
    </source>
</evidence>
<accession>A0A5P1E1U9</accession>
<dbReference type="GO" id="GO:0006857">
    <property type="term" value="P:oligopeptide transport"/>
    <property type="evidence" value="ECO:0007669"/>
    <property type="project" value="InterPro"/>
</dbReference>
<feature type="transmembrane region" description="Helical" evidence="6">
    <location>
        <begin position="417"/>
        <end position="436"/>
    </location>
</feature>
<feature type="transmembrane region" description="Helical" evidence="6">
    <location>
        <begin position="335"/>
        <end position="354"/>
    </location>
</feature>
<dbReference type="PROSITE" id="PS01022">
    <property type="entry name" value="PTR2_1"/>
    <property type="match status" value="1"/>
</dbReference>
<dbReference type="EMBL" id="CM007390">
    <property type="protein sequence ID" value="ONK56564.1"/>
    <property type="molecule type" value="Genomic_DNA"/>
</dbReference>
<dbReference type="OMA" id="VKRNCIS"/>
<protein>
    <recommendedName>
        <fullName evidence="9">Major facilitator superfamily (MFS) profile domain-containing protein</fullName>
    </recommendedName>
</protein>
<dbReference type="GO" id="GO:0016020">
    <property type="term" value="C:membrane"/>
    <property type="evidence" value="ECO:0007669"/>
    <property type="project" value="UniProtKB-SubCell"/>
</dbReference>
<evidence type="ECO:0000256" key="4">
    <source>
        <dbReference type="ARBA" id="ARBA00022989"/>
    </source>
</evidence>
<gene>
    <name evidence="7" type="ORF">A4U43_C10F10100</name>
</gene>
<comment type="subcellular location">
    <subcellularLocation>
        <location evidence="1">Membrane</location>
        <topology evidence="1">Multi-pass membrane protein</topology>
    </subcellularLocation>
</comment>
<dbReference type="FunFam" id="1.20.1250.20:FF:000410">
    <property type="entry name" value="POT family protein"/>
    <property type="match status" value="1"/>
</dbReference>
<evidence type="ECO:0000256" key="6">
    <source>
        <dbReference type="SAM" id="Phobius"/>
    </source>
</evidence>
<dbReference type="Gramene" id="ONK56564">
    <property type="protein sequence ID" value="ONK56564"/>
    <property type="gene ID" value="A4U43_C10F10100"/>
</dbReference>
<feature type="transmembrane region" description="Helical" evidence="6">
    <location>
        <begin position="252"/>
        <end position="274"/>
    </location>
</feature>
<dbReference type="InterPro" id="IPR000109">
    <property type="entry name" value="POT_fam"/>
</dbReference>
<comment type="similarity">
    <text evidence="2">Belongs to the major facilitator superfamily. Proton-dependent oligopeptide transporter (POT/PTR) (TC 2.A.17) family.</text>
</comment>
<evidence type="ECO:0000313" key="8">
    <source>
        <dbReference type="Proteomes" id="UP000243459"/>
    </source>
</evidence>
<feature type="transmembrane region" description="Helical" evidence="6">
    <location>
        <begin position="211"/>
        <end position="232"/>
    </location>
</feature>
<name>A0A5P1E1U9_ASPOF</name>
<evidence type="ECO:0000256" key="1">
    <source>
        <dbReference type="ARBA" id="ARBA00004141"/>
    </source>
</evidence>
<evidence type="ECO:0000256" key="3">
    <source>
        <dbReference type="ARBA" id="ARBA00022692"/>
    </source>
</evidence>
<dbReference type="Gene3D" id="1.20.1250.20">
    <property type="entry name" value="MFS general substrate transporter like domains"/>
    <property type="match status" value="1"/>
</dbReference>
<feature type="transmembrane region" description="Helical" evidence="6">
    <location>
        <begin position="295"/>
        <end position="315"/>
    </location>
</feature>
<keyword evidence="5 6" id="KW-0472">Membrane</keyword>
<keyword evidence="8" id="KW-1185">Reference proteome</keyword>
<dbReference type="AlphaFoldDB" id="A0A5P1E1U9"/>
<proteinExistence type="inferred from homology"/>
<feature type="transmembrane region" description="Helical" evidence="6">
    <location>
        <begin position="123"/>
        <end position="143"/>
    </location>
</feature>
<sequence length="450" mass="50660">MALMTPLLGAFVADSYLGRYRTIAVASLLDFLGLAMLTLSAILPSLSQQSQVILVYFSLYLVAFAQGGHKPILEAFGADQFDENNPQELISRSSFFNWWYFGMNIGITVTIVVLTYVQDNISWGLGFGIPCILVVIALVVFLMGTKSYRYYLLEGECPFTRIWRGCTVLVKRNCISREEREIQRLHGADESRIEENGDAQRVEEAKGVLRLFPIWATCLPYGIICAQCNTFFTKQGSTMDRRIGSTFNVPPAALQSLFCGAILAFIPVYDRIILPISRKFSKTPSGLTTLQRIGIGFNFSIMSMVVAALVEIKRLKTAREFALVDRPDITIPMSLWWLVPQYVFIGISEVFIVIGQQEFFYDQVPDALRSLGLALYLSIYGIGNFISSFLVSVIDGVTESAGESWFSNNLNRAHLDYYYWFLAVLNALSFVIYMYCAHAFVYKKKDNVAL</sequence>
<keyword evidence="4 6" id="KW-1133">Transmembrane helix</keyword>
<keyword evidence="3 6" id="KW-0812">Transmembrane</keyword>
<dbReference type="Proteomes" id="UP000243459">
    <property type="component" value="Chromosome 10"/>
</dbReference>
<evidence type="ECO:0000256" key="2">
    <source>
        <dbReference type="ARBA" id="ARBA00005982"/>
    </source>
</evidence>